<dbReference type="PANTHER" id="PTHR21485:SF6">
    <property type="entry name" value="N-ACYLNEURAMINATE CYTIDYLYLTRANSFERASE-RELATED"/>
    <property type="match status" value="1"/>
</dbReference>
<evidence type="ECO:0000313" key="3">
    <source>
        <dbReference type="EMBL" id="ORI07163.1"/>
    </source>
</evidence>
<reference evidence="3 4" key="1">
    <citation type="journal article" date="2017" name="Gene Rep">
        <title>The ribosomal RNA operon (rrn) of Campylobacter concisus supports molecular typing to genomospecies level.</title>
        <authorList>
            <person name="Huq M."/>
            <person name="Van T.T.H."/>
            <person name="Gurtler V."/>
            <person name="Elshagmani E."/>
            <person name="Allemailem K.S."/>
            <person name="Smooker P.M."/>
            <person name="Istivan T.S."/>
        </authorList>
    </citation>
    <scope>NUCLEOTIDE SEQUENCE [LARGE SCALE GENOMIC DNA]</scope>
    <source>
        <strain evidence="3 4">RCH 26</strain>
    </source>
</reference>
<comment type="caution">
    <text evidence="3">The sequence shown here is derived from an EMBL/GenBank/DDBJ whole genome shotgun (WGS) entry which is preliminary data.</text>
</comment>
<name>A0A1X0U1E7_9BACT</name>
<dbReference type="Gene3D" id="3.90.550.10">
    <property type="entry name" value="Spore Coat Polysaccharide Biosynthesis Protein SpsA, Chain A"/>
    <property type="match status" value="1"/>
</dbReference>
<evidence type="ECO:0000256" key="2">
    <source>
        <dbReference type="NCBIfam" id="TIGR03584"/>
    </source>
</evidence>
<dbReference type="AlphaFoldDB" id="A0A1X0U1E7"/>
<dbReference type="InterPro" id="IPR003329">
    <property type="entry name" value="Cytidylyl_trans"/>
</dbReference>
<keyword evidence="3" id="KW-0548">Nucleotidyltransferase</keyword>
<evidence type="ECO:0000313" key="4">
    <source>
        <dbReference type="Proteomes" id="UP000192671"/>
    </source>
</evidence>
<dbReference type="GO" id="GO:0008781">
    <property type="term" value="F:N-acylneuraminate cytidylyltransferase activity"/>
    <property type="evidence" value="ECO:0007669"/>
    <property type="project" value="TreeGrafter"/>
</dbReference>
<dbReference type="NCBIfam" id="TIGR03584">
    <property type="entry name" value="PseF"/>
    <property type="match status" value="1"/>
</dbReference>
<keyword evidence="3" id="KW-0808">Transferase</keyword>
<dbReference type="InterPro" id="IPR020039">
    <property type="entry name" value="PseF"/>
</dbReference>
<dbReference type="SUPFAM" id="SSF53448">
    <property type="entry name" value="Nucleotide-diphospho-sugar transferases"/>
    <property type="match status" value="1"/>
</dbReference>
<comment type="similarity">
    <text evidence="1">Belongs to the CMP-NeuNAc synthase family.</text>
</comment>
<gene>
    <name evidence="3" type="ORF">A3835_06115</name>
</gene>
<organism evidence="3 4">
    <name type="scientific">Campylobacter concisus</name>
    <dbReference type="NCBI Taxonomy" id="199"/>
    <lineage>
        <taxon>Bacteria</taxon>
        <taxon>Pseudomonadati</taxon>
        <taxon>Campylobacterota</taxon>
        <taxon>Epsilonproteobacteria</taxon>
        <taxon>Campylobacterales</taxon>
        <taxon>Campylobacteraceae</taxon>
        <taxon>Campylobacter</taxon>
    </lineage>
</organism>
<dbReference type="Proteomes" id="UP000192671">
    <property type="component" value="Unassembled WGS sequence"/>
</dbReference>
<dbReference type="PANTHER" id="PTHR21485">
    <property type="entry name" value="HAD SUPERFAMILY MEMBERS CMAS AND KDSC"/>
    <property type="match status" value="1"/>
</dbReference>
<protein>
    <recommendedName>
        <fullName evidence="2">Pseudaminic acid cytidylyltransferase</fullName>
        <ecNumber evidence="2">2.7.7.81</ecNumber>
    </recommendedName>
</protein>
<proteinExistence type="inferred from homology"/>
<dbReference type="CDD" id="cd02513">
    <property type="entry name" value="CMP-NeuAc_Synthase"/>
    <property type="match status" value="1"/>
</dbReference>
<dbReference type="EMBL" id="LVWL01000020">
    <property type="protein sequence ID" value="ORI07163.1"/>
    <property type="molecule type" value="Genomic_DNA"/>
</dbReference>
<dbReference type="Pfam" id="PF02348">
    <property type="entry name" value="CTP_transf_3"/>
    <property type="match status" value="1"/>
</dbReference>
<sequence>MICIIPARGGSKRIPGKNIKDLLGKPLIAYSIEAALNSKVFSEVIVSTDDEMIANVAREFGASVPFFREASLSDDYATSTDVIKDAIRRTNSSFSDVCCLYATAPLIKAEILKDAAGEFKKQECKFLFSATAFDFPIQRAIKLDENARVSMFYPQFEKTRSQDLEPAFHDAGAFYFGKKEAWLECSAIFAPHSKAYLLPRNLVCDIDTLEDFEFAKKLYLINNGKI</sequence>
<dbReference type="InterPro" id="IPR029044">
    <property type="entry name" value="Nucleotide-diphossugar_trans"/>
</dbReference>
<accession>A0A1X0U1E7</accession>
<dbReference type="EC" id="2.7.7.81" evidence="2"/>
<evidence type="ECO:0000256" key="1">
    <source>
        <dbReference type="ARBA" id="ARBA00010726"/>
    </source>
</evidence>
<dbReference type="InterPro" id="IPR050793">
    <property type="entry name" value="CMP-NeuNAc_synthase"/>
</dbReference>